<organism evidence="1 2">
    <name type="scientific">Alteromonas mediterranea (strain DSM 17117 / CIP 110805 / LMG 28347 / Deep ecotype)</name>
    <dbReference type="NCBI Taxonomy" id="1774373"/>
    <lineage>
        <taxon>Bacteria</taxon>
        <taxon>Pseudomonadati</taxon>
        <taxon>Pseudomonadota</taxon>
        <taxon>Gammaproteobacteria</taxon>
        <taxon>Alteromonadales</taxon>
        <taxon>Alteromonadaceae</taxon>
        <taxon>Alteromonas/Salinimonas group</taxon>
        <taxon>Alteromonas</taxon>
    </lineage>
</organism>
<sequence length="132" mass="15008">MIESDFTRAVHKKIPATVRKWKINDNFFGGVSDAFYRRLDGVGSPTWVEYKYIKALPKRESTLIVPKLSAQQRVWLEEAEAAGEKAFVIVGYKSKGVVYALDELDGITCEEFQKRLQSYQQLADVITASVQM</sequence>
<reference evidence="1 2" key="1">
    <citation type="journal article" date="2008" name="ISME J.">
        <title>Comparative genomics of two ecotypes of the marine planktonic copiotroph Alteromonas macleodii suggests alternative lifestyles associated with different kinds of particulate organic matter.</title>
        <authorList>
            <person name="Ivars-Martinez E."/>
            <person name="Martin-Cuadrado A.B."/>
            <person name="D'Auria G."/>
            <person name="Mira A."/>
            <person name="Ferriera S."/>
            <person name="Johnson J."/>
            <person name="Friedman R."/>
            <person name="Rodriguez-Valera F."/>
        </authorList>
    </citation>
    <scope>NUCLEOTIDE SEQUENCE [LARGE SCALE GENOMIC DNA]</scope>
    <source>
        <strain evidence="2">DSM 17117 / CIP 110805 / LMG 28347 / Deep ecotype</strain>
    </source>
</reference>
<accession>T2DN33</accession>
<dbReference type="RefSeq" id="WP_023559854.1">
    <property type="nucleotide sequence ID" value="NC_011138.3"/>
</dbReference>
<dbReference type="HOGENOM" id="CLU_1912644_0_0_6"/>
<gene>
    <name evidence="1" type="ORF">MADE_000001022570</name>
</gene>
<evidence type="ECO:0000313" key="1">
    <source>
        <dbReference type="EMBL" id="AGV54083.1"/>
    </source>
</evidence>
<evidence type="ECO:0008006" key="3">
    <source>
        <dbReference type="Google" id="ProtNLM"/>
    </source>
</evidence>
<dbReference type="AlphaFoldDB" id="T2DN33"/>
<evidence type="ECO:0000313" key="2">
    <source>
        <dbReference type="Proteomes" id="UP000001870"/>
    </source>
</evidence>
<name>T2DN33_ALTMD</name>
<dbReference type="Proteomes" id="UP000001870">
    <property type="component" value="Chromosome"/>
</dbReference>
<protein>
    <recommendedName>
        <fullName evidence="3">VRR-NUC domain-containing protein</fullName>
    </recommendedName>
</protein>
<reference evidence="1 2" key="2">
    <citation type="journal article" date="2015" name="Antonie Van Leeuwenhoek">
        <title>Ecophysiological diversity of a novel member of the genus Alteromonas, and description of Alteromonas mediterranea sp. nov.</title>
        <authorList>
            <person name="Ivanova E.P."/>
            <person name="Lopez-Perez M."/>
            <person name="Zabalos M."/>
            <person name="Nguyen S.H."/>
            <person name="Webb H.K."/>
            <person name="Ryan J."/>
            <person name="Lagutin K."/>
            <person name="Vyssotski M."/>
            <person name="Crawford R.J."/>
            <person name="Rodriguez-Valera F."/>
        </authorList>
    </citation>
    <scope>NUCLEOTIDE SEQUENCE [LARGE SCALE GENOMIC DNA]</scope>
    <source>
        <strain evidence="2">DSM 17117 / CIP 110805 / LMG 28347 / Deep ecotype</strain>
    </source>
</reference>
<dbReference type="KEGG" id="amc:MADE_000001022570"/>
<dbReference type="EMBL" id="CP001103">
    <property type="protein sequence ID" value="AGV54083.1"/>
    <property type="molecule type" value="Genomic_DNA"/>
</dbReference>
<proteinExistence type="predicted"/>
<keyword evidence="2" id="KW-1185">Reference proteome</keyword>